<keyword evidence="2" id="KW-0472">Membrane</keyword>
<accession>A0A6J4R6I3</accession>
<dbReference type="PANTHER" id="PTHR10566">
    <property type="entry name" value="CHAPERONE-ACTIVITY OF BC1 COMPLEX CABC1 -RELATED"/>
    <property type="match status" value="1"/>
</dbReference>
<name>A0A6J4R6I3_9ACTN</name>
<feature type="domain" description="ABC1 atypical kinase-like" evidence="3">
    <location>
        <begin position="98"/>
        <end position="320"/>
    </location>
</feature>
<gene>
    <name evidence="4" type="ORF">AVDCRST_MAG28-3224</name>
</gene>
<dbReference type="AlphaFoldDB" id="A0A6J4R6I3"/>
<evidence type="ECO:0000259" key="3">
    <source>
        <dbReference type="Pfam" id="PF03109"/>
    </source>
</evidence>
<evidence type="ECO:0000256" key="1">
    <source>
        <dbReference type="ARBA" id="ARBA00009670"/>
    </source>
</evidence>
<dbReference type="InterPro" id="IPR004147">
    <property type="entry name" value="ABC1_dom"/>
</dbReference>
<sequence>MLFIVEMENVTRGLPEGPARRAARIAQVGARYGFGYVFGRRLLTGRSRRDVGRVGTRLRMALEELGPTFVEFGHTLSARGDLLPPDVTAELTRASVPVHPVPFAEVRALLERELGNTLERLFVSFEEAPARVGVLTQAYRVVLPGGRPAQVVVRRPGVRRDLLAMRPVADVVRRRAGGRGGAGLPLDPAAAVGEFVTYVGHRRDMFFAAQTSRRLKELQGFSLRVPEVYRRYSTARCVTFEAPVEIETLGVEGYREVSEALVRLALLEGIFFADLAPERFVLGDGEVWLADPTEASALDPERLRGLAEVLAAVRRGDVDGVARTLPLLGSEVPRDARVLQRELRDALGSLGGPLWREHSLVEIRARGLEAARQGSAVLPGEVARLFDSLVKVEELGEGSGNAGGWNATEIAAEAAGEVISRYRDPRYVMARAARKLAQGDTYADYPRQIHNLLDELKDGEVEVVFRHRGLDELISKVDILANRLVFALLIAALIIGSSLMGIFGESAVRLLGVSIFGLIGFVIAAILGLALLVGIVRSGRL</sequence>
<dbReference type="InterPro" id="IPR050154">
    <property type="entry name" value="UbiB_kinase"/>
</dbReference>
<keyword evidence="2" id="KW-0812">Transmembrane</keyword>
<protein>
    <recommendedName>
        <fullName evidence="3">ABC1 atypical kinase-like domain-containing protein</fullName>
    </recommendedName>
</protein>
<reference evidence="4" key="1">
    <citation type="submission" date="2020-02" db="EMBL/GenBank/DDBJ databases">
        <authorList>
            <person name="Meier V. D."/>
        </authorList>
    </citation>
    <scope>NUCLEOTIDE SEQUENCE</scope>
    <source>
        <strain evidence="4">AVDCRST_MAG28</strain>
    </source>
</reference>
<evidence type="ECO:0000256" key="2">
    <source>
        <dbReference type="SAM" id="Phobius"/>
    </source>
</evidence>
<feature type="transmembrane region" description="Helical" evidence="2">
    <location>
        <begin position="484"/>
        <end position="504"/>
    </location>
</feature>
<dbReference type="EMBL" id="CADCVE010000077">
    <property type="protein sequence ID" value="CAA9460464.1"/>
    <property type="molecule type" value="Genomic_DNA"/>
</dbReference>
<keyword evidence="2" id="KW-1133">Transmembrane helix</keyword>
<dbReference type="Pfam" id="PF03109">
    <property type="entry name" value="ABC1"/>
    <property type="match status" value="1"/>
</dbReference>
<feature type="transmembrane region" description="Helical" evidence="2">
    <location>
        <begin position="510"/>
        <end position="536"/>
    </location>
</feature>
<proteinExistence type="inferred from homology"/>
<evidence type="ECO:0000313" key="4">
    <source>
        <dbReference type="EMBL" id="CAA9460464.1"/>
    </source>
</evidence>
<comment type="similarity">
    <text evidence="1">Belongs to the protein kinase superfamily. ADCK protein kinase family.</text>
</comment>
<organism evidence="4">
    <name type="scientific">uncultured Rubrobacteraceae bacterium</name>
    <dbReference type="NCBI Taxonomy" id="349277"/>
    <lineage>
        <taxon>Bacteria</taxon>
        <taxon>Bacillati</taxon>
        <taxon>Actinomycetota</taxon>
        <taxon>Rubrobacteria</taxon>
        <taxon>Rubrobacterales</taxon>
        <taxon>Rubrobacteraceae</taxon>
        <taxon>environmental samples</taxon>
    </lineage>
</organism>
<dbReference type="PANTHER" id="PTHR10566:SF113">
    <property type="entry name" value="PROTEIN ACTIVITY OF BC1 COMPLEX KINASE 7, CHLOROPLASTIC"/>
    <property type="match status" value="1"/>
</dbReference>